<dbReference type="eggNOG" id="arCOG02814">
    <property type="taxonomic scope" value="Archaea"/>
</dbReference>
<dbReference type="OrthoDB" id="9881at2157"/>
<dbReference type="GO" id="GO:0020037">
    <property type="term" value="F:heme binding"/>
    <property type="evidence" value="ECO:0007669"/>
    <property type="project" value="InterPro"/>
</dbReference>
<evidence type="ECO:0000256" key="3">
    <source>
        <dbReference type="ARBA" id="ARBA00022723"/>
    </source>
</evidence>
<evidence type="ECO:0000313" key="9">
    <source>
        <dbReference type="Proteomes" id="UP000011867"/>
    </source>
</evidence>
<reference evidence="8 9" key="1">
    <citation type="journal article" date="2013" name="Genome Announc.">
        <title>Genome of the haloarchaeon Natronomonas moolapensis, a neutrophilic member of a previously haloalkaliphilic genus.</title>
        <authorList>
            <person name="Dyall-Smith M.L."/>
            <person name="Pfeiffer F."/>
            <person name="Oberwinkler T."/>
            <person name="Klee K."/>
            <person name="Rampp M."/>
            <person name="Palm P."/>
            <person name="Gross K."/>
            <person name="Schuster S.C."/>
            <person name="Oesterhelt D."/>
        </authorList>
    </citation>
    <scope>NUCLEOTIDE SEQUENCE [LARGE SCALE GENOMIC DNA]</scope>
    <source>
        <strain evidence="9">DSM 18674 / JCM 14361 / 8.8.11</strain>
    </source>
</reference>
<dbReference type="STRING" id="268739.Nmlp_2302"/>
<name>M1XQM1_NATM8</name>
<dbReference type="Proteomes" id="UP000011867">
    <property type="component" value="Chromosome"/>
</dbReference>
<dbReference type="SUPFAM" id="SSF48264">
    <property type="entry name" value="Cytochrome P450"/>
    <property type="match status" value="1"/>
</dbReference>
<proteinExistence type="inferred from homology"/>
<evidence type="ECO:0000256" key="6">
    <source>
        <dbReference type="ARBA" id="ARBA00023033"/>
    </source>
</evidence>
<dbReference type="EMBL" id="HF582854">
    <property type="protein sequence ID" value="CCQ36470.1"/>
    <property type="molecule type" value="Genomic_DNA"/>
</dbReference>
<dbReference type="InterPro" id="IPR001128">
    <property type="entry name" value="Cyt_P450"/>
</dbReference>
<keyword evidence="2 7" id="KW-0349">Heme</keyword>
<keyword evidence="5 7" id="KW-0408">Iron</keyword>
<keyword evidence="9" id="KW-1185">Reference proteome</keyword>
<dbReference type="RefSeq" id="WP_015409269.1">
    <property type="nucleotide sequence ID" value="NC_020388.1"/>
</dbReference>
<comment type="similarity">
    <text evidence="1 7">Belongs to the cytochrome P450 family.</text>
</comment>
<dbReference type="InterPro" id="IPR050196">
    <property type="entry name" value="Cytochrome_P450_Monoox"/>
</dbReference>
<evidence type="ECO:0000256" key="2">
    <source>
        <dbReference type="ARBA" id="ARBA00022617"/>
    </source>
</evidence>
<evidence type="ECO:0000256" key="7">
    <source>
        <dbReference type="RuleBase" id="RU000461"/>
    </source>
</evidence>
<dbReference type="GO" id="GO:0005506">
    <property type="term" value="F:iron ion binding"/>
    <property type="evidence" value="ECO:0007669"/>
    <property type="project" value="InterPro"/>
</dbReference>
<dbReference type="InterPro" id="IPR017972">
    <property type="entry name" value="Cyt_P450_CS"/>
</dbReference>
<dbReference type="GeneID" id="14651217"/>
<evidence type="ECO:0000313" key="8">
    <source>
        <dbReference type="EMBL" id="CCQ36470.1"/>
    </source>
</evidence>
<sequence length="446" mass="49435">MASQLPAPPEAGLVNGLRFGTDTIRFLDGVQARYDDGISIPIPGRPPLVVLTGPDLVGEALDRPEDFQRVPAQDAAAMIAEQGLVQSEGELWSQQRSVVAPSFGGRQVTAYANTTGERIEERATRWAERGSHETDLHRQMTSLTVRVASEILLGTDIGKARADQFHEWMRIAGEEFEFGIDTVLPEWVPTSVSEEFREAATGIRELSEDLIQQRRETLSEGERPDSMDMLTMLIRAEDDPDVDYPANQIRDEVATFLIAGHETTALSLSYTLSLLSWHPEARRRVREEARDVLGDGPPTHDDLAGLTYTKRAYREALRLYPPAWAIFRQADGDVALGEYTVEDGSAVVMPLRSIHRDSRHFEAPETFDPDRWQRRDPNAVDAYRPFSSGPHACIGQGFALAGATLTIARIVGQFDVDVPETALEDLRLTPTLRPEGGVRATITPVE</sequence>
<dbReference type="InterPro" id="IPR002401">
    <property type="entry name" value="Cyt_P450_E_grp-I"/>
</dbReference>
<accession>M1XQM1</accession>
<dbReference type="PROSITE" id="PS00086">
    <property type="entry name" value="CYTOCHROME_P450"/>
    <property type="match status" value="1"/>
</dbReference>
<dbReference type="Gene3D" id="1.10.630.10">
    <property type="entry name" value="Cytochrome P450"/>
    <property type="match status" value="1"/>
</dbReference>
<dbReference type="GO" id="GO:0004497">
    <property type="term" value="F:monooxygenase activity"/>
    <property type="evidence" value="ECO:0007669"/>
    <property type="project" value="UniProtKB-KW"/>
</dbReference>
<dbReference type="PRINTS" id="PR00463">
    <property type="entry name" value="EP450I"/>
</dbReference>
<dbReference type="KEGG" id="nmo:Nmlp_2302"/>
<gene>
    <name evidence="8" type="primary">cyc1</name>
    <name evidence="8" type="ordered locus">Nmlp_2302</name>
</gene>
<protein>
    <submittedName>
        <fullName evidence="8">Cytochrome P450</fullName>
    </submittedName>
</protein>
<evidence type="ECO:0000256" key="5">
    <source>
        <dbReference type="ARBA" id="ARBA00023004"/>
    </source>
</evidence>
<dbReference type="PANTHER" id="PTHR24291">
    <property type="entry name" value="CYTOCHROME P450 FAMILY 4"/>
    <property type="match status" value="1"/>
</dbReference>
<evidence type="ECO:0000256" key="4">
    <source>
        <dbReference type="ARBA" id="ARBA00023002"/>
    </source>
</evidence>
<dbReference type="InterPro" id="IPR036396">
    <property type="entry name" value="Cyt_P450_sf"/>
</dbReference>
<evidence type="ECO:0000256" key="1">
    <source>
        <dbReference type="ARBA" id="ARBA00010617"/>
    </source>
</evidence>
<keyword evidence="4 7" id="KW-0560">Oxidoreductase</keyword>
<dbReference type="Pfam" id="PF00067">
    <property type="entry name" value="p450"/>
    <property type="match status" value="1"/>
</dbReference>
<keyword evidence="6 7" id="KW-0503">Monooxygenase</keyword>
<dbReference type="HOGENOM" id="CLU_001570_5_1_2"/>
<dbReference type="PRINTS" id="PR00385">
    <property type="entry name" value="P450"/>
</dbReference>
<dbReference type="PANTHER" id="PTHR24291:SF50">
    <property type="entry name" value="BIFUNCTIONAL ALBAFLAVENONE MONOOXYGENASE_TERPENE SYNTHASE"/>
    <property type="match status" value="1"/>
</dbReference>
<organism evidence="8 9">
    <name type="scientific">Natronomonas moolapensis (strain DSM 18674 / CECT 7526 / JCM 14361 / 8.8.11)</name>
    <dbReference type="NCBI Taxonomy" id="268739"/>
    <lineage>
        <taxon>Archaea</taxon>
        <taxon>Methanobacteriati</taxon>
        <taxon>Methanobacteriota</taxon>
        <taxon>Stenosarchaea group</taxon>
        <taxon>Halobacteria</taxon>
        <taxon>Halobacteriales</taxon>
        <taxon>Natronomonadaceae</taxon>
        <taxon>Natronomonas</taxon>
    </lineage>
</organism>
<keyword evidence="3 7" id="KW-0479">Metal-binding</keyword>
<dbReference type="GO" id="GO:0016705">
    <property type="term" value="F:oxidoreductase activity, acting on paired donors, with incorporation or reduction of molecular oxygen"/>
    <property type="evidence" value="ECO:0007669"/>
    <property type="project" value="InterPro"/>
</dbReference>
<dbReference type="AlphaFoldDB" id="M1XQM1"/>